<evidence type="ECO:0000313" key="5">
    <source>
        <dbReference type="Proteomes" id="UP000050269"/>
    </source>
</evidence>
<dbReference type="EMBL" id="CP012920">
    <property type="protein sequence ID" value="ALJ31811.1"/>
    <property type="molecule type" value="Genomic_DNA"/>
</dbReference>
<keyword evidence="4" id="KW-1185">Reference proteome</keyword>
<dbReference type="Proteomes" id="UP000037778">
    <property type="component" value="Unassembled WGS sequence"/>
</dbReference>
<dbReference type="KEGG" id="lku:APS55_06150"/>
<reference evidence="6" key="2">
    <citation type="submission" date="2015-10" db="EMBL/GenBank/DDBJ databases">
        <title>Bioinformatic analysis of the first complete genome sequence of Lactobacillus kunkeei strain MP2, an Apis mellifera gut isolate.</title>
        <authorList>
            <person name="Asenjo F."/>
            <person name="Olmos A."/>
            <person name="Henriquez-Piskulich P."/>
            <person name="Aldea P."/>
            <person name="Ugalde J.A."/>
            <person name="Trombert A.N."/>
        </authorList>
    </citation>
    <scope>NUCLEOTIDE SEQUENCE [LARGE SCALE GENOMIC DNA]</scope>
    <source>
        <strain evidence="6">MP2</strain>
    </source>
</reference>
<dbReference type="EMBL" id="JXCY01000006">
    <property type="protein sequence ID" value="KOY76279.1"/>
    <property type="molecule type" value="Genomic_DNA"/>
</dbReference>
<dbReference type="RefSeq" id="WP_034530791.1">
    <property type="nucleotide sequence ID" value="NZ_BAABVW010000113.1"/>
</dbReference>
<evidence type="ECO:0000313" key="6">
    <source>
        <dbReference type="Proteomes" id="UP000067203"/>
    </source>
</evidence>
<gene>
    <name evidence="1" type="ORF">APS55_06150</name>
    <name evidence="2" type="ORF">RZ71_07290</name>
    <name evidence="3" type="ORF">RZ78_12470</name>
</gene>
<dbReference type="OrthoDB" id="2189687at2"/>
<name>A0A087EQW4_9LACO</name>
<proteinExistence type="predicted"/>
<organism evidence="3 5">
    <name type="scientific">Apilactobacillus kunkeei</name>
    <dbReference type="NCBI Taxonomy" id="148814"/>
    <lineage>
        <taxon>Bacteria</taxon>
        <taxon>Bacillati</taxon>
        <taxon>Bacillota</taxon>
        <taxon>Bacilli</taxon>
        <taxon>Lactobacillales</taxon>
        <taxon>Lactobacillaceae</taxon>
        <taxon>Apilactobacillus</taxon>
    </lineage>
</organism>
<protein>
    <submittedName>
        <fullName evidence="3">RibT protein</fullName>
    </submittedName>
</protein>
<reference evidence="4 5" key="1">
    <citation type="journal article" date="2015" name="Genome Biol. Evol.">
        <title>Functionally Structured Genomes in Lactobacillus kunkeei Colonizing the Honey Crop and Food Products of Honeybees and Stingless Bees.</title>
        <authorList>
            <person name="Tamarit D."/>
            <person name="Ellegaard K.M."/>
            <person name="Wikander J."/>
            <person name="Olofsson T."/>
            <person name="Vasquez A."/>
            <person name="Andersson S.G."/>
        </authorList>
    </citation>
    <scope>NUCLEOTIDE SEQUENCE [LARGE SCALE GENOMIC DNA]</scope>
    <source>
        <strain evidence="2 4">LAko</strain>
        <strain evidence="3 5">LMbo</strain>
    </source>
</reference>
<dbReference type="STRING" id="148814.APS55_06150"/>
<reference evidence="1 6" key="3">
    <citation type="journal article" date="2016" name="PeerJ">
        <title>Genome sequencing and analysis of the first complete genome of Lactobacillus kunkeei strain MP2, an Apis mellifera gut isolate.</title>
        <authorList>
            <person name="Asenjo F."/>
            <person name="Olmos A."/>
            <person name="Henriquez-Piskulich P."/>
            <person name="Polanco V."/>
            <person name="Aldea P."/>
            <person name="Ugalde J.A."/>
            <person name="Trombert A.N."/>
        </authorList>
    </citation>
    <scope>NUCLEOTIDE SEQUENCE [LARGE SCALE GENOMIC DNA]</scope>
    <source>
        <strain evidence="1 6">MP2</strain>
    </source>
</reference>
<dbReference type="Proteomes" id="UP000050269">
    <property type="component" value="Unassembled WGS sequence"/>
</dbReference>
<sequence length="122" mass="14423">MLLKYRTEYKKIAMDMLSLLPDMNKGNHLEDEMNWYEDSDNRVIYLWKNQDDNWAGLVAIEQKNDLLVLRRVVLTPDSWNINNCCSMIDDLNNLYMGKKIVGTMDTTSICEIWEKRNGTRVQ</sequence>
<accession>A0A087EQW4</accession>
<evidence type="ECO:0000313" key="1">
    <source>
        <dbReference type="EMBL" id="ALJ31811.1"/>
    </source>
</evidence>
<dbReference type="GeneID" id="66348932"/>
<dbReference type="PATRIC" id="fig|148814.12.peg.724"/>
<evidence type="ECO:0000313" key="2">
    <source>
        <dbReference type="EMBL" id="KOY76279.1"/>
    </source>
</evidence>
<dbReference type="EMBL" id="JXDF01000017">
    <property type="protein sequence ID" value="KPN82135.1"/>
    <property type="molecule type" value="Genomic_DNA"/>
</dbReference>
<dbReference type="eggNOG" id="COG0456">
    <property type="taxonomic scope" value="Bacteria"/>
</dbReference>
<evidence type="ECO:0000313" key="3">
    <source>
        <dbReference type="EMBL" id="KPN82135.1"/>
    </source>
</evidence>
<evidence type="ECO:0000313" key="4">
    <source>
        <dbReference type="Proteomes" id="UP000037778"/>
    </source>
</evidence>
<dbReference type="AlphaFoldDB" id="A0A087EQW4"/>
<dbReference type="Proteomes" id="UP000067203">
    <property type="component" value="Chromosome"/>
</dbReference>